<evidence type="ECO:0000313" key="2">
    <source>
        <dbReference type="EMBL" id="GGG80472.1"/>
    </source>
</evidence>
<dbReference type="GO" id="GO:0046871">
    <property type="term" value="F:N-acetylgalactosamine binding"/>
    <property type="evidence" value="ECO:0007669"/>
    <property type="project" value="TreeGrafter"/>
</dbReference>
<dbReference type="PANTHER" id="PTHR46938:SF1">
    <property type="entry name" value="DISCOIDIN-1 SUBUNIT A-RELATED"/>
    <property type="match status" value="1"/>
</dbReference>
<dbReference type="GO" id="GO:0070492">
    <property type="term" value="F:oligosaccharide binding"/>
    <property type="evidence" value="ECO:0007669"/>
    <property type="project" value="TreeGrafter"/>
</dbReference>
<evidence type="ECO:0000313" key="3">
    <source>
        <dbReference type="Proteomes" id="UP000617145"/>
    </source>
</evidence>
<gene>
    <name evidence="2" type="ORF">GCM10011415_32320</name>
</gene>
<dbReference type="GO" id="GO:0098609">
    <property type="term" value="P:cell-cell adhesion"/>
    <property type="evidence" value="ECO:0007669"/>
    <property type="project" value="TreeGrafter"/>
</dbReference>
<dbReference type="GO" id="GO:0098636">
    <property type="term" value="C:protein complex involved in cell adhesion"/>
    <property type="evidence" value="ECO:0007669"/>
    <property type="project" value="TreeGrafter"/>
</dbReference>
<dbReference type="Pfam" id="PF09458">
    <property type="entry name" value="H_lectin"/>
    <property type="match status" value="1"/>
</dbReference>
<evidence type="ECO:0000259" key="1">
    <source>
        <dbReference type="Pfam" id="PF09458"/>
    </source>
</evidence>
<dbReference type="EMBL" id="BMJV01000006">
    <property type="protein sequence ID" value="GGG80472.1"/>
    <property type="molecule type" value="Genomic_DNA"/>
</dbReference>
<dbReference type="InterPro" id="IPR037221">
    <property type="entry name" value="H-type_lectin_dom_sf"/>
</dbReference>
<dbReference type="GO" id="GO:0045335">
    <property type="term" value="C:phagocytic vesicle"/>
    <property type="evidence" value="ECO:0007669"/>
    <property type="project" value="TreeGrafter"/>
</dbReference>
<dbReference type="RefSeq" id="WP_188791257.1">
    <property type="nucleotide sequence ID" value="NZ_BMJV01000006.1"/>
</dbReference>
<sequence length="116" mass="13196">MRKMLAARIGIDQGNTEVFSEFASGGDMWTGDGTRERRKAVTFSERYREPPTVQVALSLWDMDQGANIRADVQAENVTATGFELVFRTWCDSRVARARMSWLAIGELPNDDDWDLY</sequence>
<dbReference type="GO" id="GO:0030247">
    <property type="term" value="F:polysaccharide binding"/>
    <property type="evidence" value="ECO:0007669"/>
    <property type="project" value="TreeGrafter"/>
</dbReference>
<reference evidence="2" key="2">
    <citation type="submission" date="2020-09" db="EMBL/GenBank/DDBJ databases">
        <authorList>
            <person name="Sun Q."/>
            <person name="Zhou Y."/>
        </authorList>
    </citation>
    <scope>NUCLEOTIDE SEQUENCE</scope>
    <source>
        <strain evidence="2">CGMCC 1.15762</strain>
    </source>
</reference>
<comment type="caution">
    <text evidence="2">The sequence shown here is derived from an EMBL/GenBank/DDBJ whole genome shotgun (WGS) entry which is preliminary data.</text>
</comment>
<dbReference type="SUPFAM" id="SSF141086">
    <property type="entry name" value="Agglutinin HPA-like"/>
    <property type="match status" value="1"/>
</dbReference>
<proteinExistence type="predicted"/>
<feature type="domain" description="H-type lectin" evidence="1">
    <location>
        <begin position="39"/>
        <end position="104"/>
    </location>
</feature>
<dbReference type="InterPro" id="IPR019019">
    <property type="entry name" value="H-type_lectin_domain"/>
</dbReference>
<name>A0A8J2ZLS9_9RHOB</name>
<dbReference type="Proteomes" id="UP000617145">
    <property type="component" value="Unassembled WGS sequence"/>
</dbReference>
<protein>
    <recommendedName>
        <fullName evidence="1">H-type lectin domain-containing protein</fullName>
    </recommendedName>
</protein>
<dbReference type="PANTHER" id="PTHR46938">
    <property type="entry name" value="DISCOIDIN-1 SUBUNIT A-RELATED-RELATED"/>
    <property type="match status" value="1"/>
</dbReference>
<accession>A0A8J2ZLS9</accession>
<dbReference type="InterPro" id="IPR052487">
    <property type="entry name" value="Galactose-binding_lectin"/>
</dbReference>
<dbReference type="AlphaFoldDB" id="A0A8J2ZLS9"/>
<dbReference type="Gene3D" id="2.60.40.2080">
    <property type="match status" value="1"/>
</dbReference>
<organism evidence="2 3">
    <name type="scientific">Salipiger pallidus</name>
    <dbReference type="NCBI Taxonomy" id="1775170"/>
    <lineage>
        <taxon>Bacteria</taxon>
        <taxon>Pseudomonadati</taxon>
        <taxon>Pseudomonadota</taxon>
        <taxon>Alphaproteobacteria</taxon>
        <taxon>Rhodobacterales</taxon>
        <taxon>Roseobacteraceae</taxon>
        <taxon>Salipiger</taxon>
    </lineage>
</organism>
<keyword evidence="3" id="KW-1185">Reference proteome</keyword>
<reference evidence="2" key="1">
    <citation type="journal article" date="2014" name="Int. J. Syst. Evol. Microbiol.">
        <title>Complete genome sequence of Corynebacterium casei LMG S-19264T (=DSM 44701T), isolated from a smear-ripened cheese.</title>
        <authorList>
            <consortium name="US DOE Joint Genome Institute (JGI-PGF)"/>
            <person name="Walter F."/>
            <person name="Albersmeier A."/>
            <person name="Kalinowski J."/>
            <person name="Ruckert C."/>
        </authorList>
    </citation>
    <scope>NUCLEOTIDE SEQUENCE</scope>
    <source>
        <strain evidence="2">CGMCC 1.15762</strain>
    </source>
</reference>
<dbReference type="GO" id="GO:0009986">
    <property type="term" value="C:cell surface"/>
    <property type="evidence" value="ECO:0007669"/>
    <property type="project" value="TreeGrafter"/>
</dbReference>